<keyword evidence="5 9" id="KW-1133">Transmembrane helix</keyword>
<evidence type="ECO:0000256" key="5">
    <source>
        <dbReference type="ARBA" id="ARBA00022989"/>
    </source>
</evidence>
<dbReference type="InterPro" id="IPR006665">
    <property type="entry name" value="OmpA-like"/>
</dbReference>
<dbReference type="Gene3D" id="3.30.1330.60">
    <property type="entry name" value="OmpA-like domain"/>
    <property type="match status" value="1"/>
</dbReference>
<keyword evidence="12" id="KW-1185">Reference proteome</keyword>
<feature type="transmembrane region" description="Helical" evidence="9">
    <location>
        <begin position="17"/>
        <end position="39"/>
    </location>
</feature>
<keyword evidence="3" id="KW-1003">Cell membrane</keyword>
<dbReference type="PANTHER" id="PTHR30329:SF21">
    <property type="entry name" value="LIPOPROTEIN YIAD-RELATED"/>
    <property type="match status" value="1"/>
</dbReference>
<organism evidence="11 12">
    <name type="scientific">Halioxenophilus aromaticivorans</name>
    <dbReference type="NCBI Taxonomy" id="1306992"/>
    <lineage>
        <taxon>Bacteria</taxon>
        <taxon>Pseudomonadati</taxon>
        <taxon>Pseudomonadota</taxon>
        <taxon>Gammaproteobacteria</taxon>
        <taxon>Alteromonadales</taxon>
        <taxon>Alteromonadaceae</taxon>
        <taxon>Halioxenophilus</taxon>
    </lineage>
</organism>
<dbReference type="Proteomes" id="UP001409585">
    <property type="component" value="Unassembled WGS sequence"/>
</dbReference>
<evidence type="ECO:0000259" key="10">
    <source>
        <dbReference type="PROSITE" id="PS51123"/>
    </source>
</evidence>
<evidence type="ECO:0000256" key="7">
    <source>
        <dbReference type="PROSITE-ProRule" id="PRU00473"/>
    </source>
</evidence>
<comment type="caution">
    <text evidence="11">The sequence shown here is derived from an EMBL/GenBank/DDBJ whole genome shotgun (WGS) entry which is preliminary data.</text>
</comment>
<keyword evidence="6 7" id="KW-0472">Membrane</keyword>
<dbReference type="NCBIfam" id="NF006508">
    <property type="entry name" value="PRK08944.1"/>
    <property type="match status" value="1"/>
</dbReference>
<name>A0AAV3U4Z5_9ALTE</name>
<evidence type="ECO:0000256" key="3">
    <source>
        <dbReference type="ARBA" id="ARBA00022475"/>
    </source>
</evidence>
<keyword evidence="11" id="KW-0966">Cell projection</keyword>
<feature type="coiled-coil region" evidence="8">
    <location>
        <begin position="127"/>
        <end position="158"/>
    </location>
</feature>
<evidence type="ECO:0000256" key="6">
    <source>
        <dbReference type="ARBA" id="ARBA00023136"/>
    </source>
</evidence>
<dbReference type="InterPro" id="IPR025713">
    <property type="entry name" value="MotB-like_N_dom"/>
</dbReference>
<dbReference type="Pfam" id="PF00691">
    <property type="entry name" value="OmpA"/>
    <property type="match status" value="1"/>
</dbReference>
<keyword evidence="11" id="KW-0969">Cilium</keyword>
<dbReference type="CDD" id="cd07185">
    <property type="entry name" value="OmpA_C-like"/>
    <property type="match status" value="1"/>
</dbReference>
<dbReference type="Pfam" id="PF13677">
    <property type="entry name" value="MotB_plug"/>
    <property type="match status" value="1"/>
</dbReference>
<dbReference type="PANTHER" id="PTHR30329">
    <property type="entry name" value="STATOR ELEMENT OF FLAGELLAR MOTOR COMPLEX"/>
    <property type="match status" value="1"/>
</dbReference>
<evidence type="ECO:0000256" key="9">
    <source>
        <dbReference type="SAM" id="Phobius"/>
    </source>
</evidence>
<dbReference type="GO" id="GO:0005886">
    <property type="term" value="C:plasma membrane"/>
    <property type="evidence" value="ECO:0007669"/>
    <property type="project" value="UniProtKB-SubCell"/>
</dbReference>
<gene>
    <name evidence="11" type="ORF">GCM10025791_29930</name>
</gene>
<evidence type="ECO:0000256" key="2">
    <source>
        <dbReference type="ARBA" id="ARBA00008914"/>
    </source>
</evidence>
<evidence type="ECO:0000256" key="8">
    <source>
        <dbReference type="SAM" id="Coils"/>
    </source>
</evidence>
<dbReference type="RefSeq" id="WP_345423919.1">
    <property type="nucleotide sequence ID" value="NZ_AP031496.1"/>
</dbReference>
<evidence type="ECO:0000313" key="11">
    <source>
        <dbReference type="EMBL" id="GAA4948049.1"/>
    </source>
</evidence>
<dbReference type="SUPFAM" id="SSF103088">
    <property type="entry name" value="OmpA-like"/>
    <property type="match status" value="1"/>
</dbReference>
<feature type="domain" description="OmpA-like" evidence="10">
    <location>
        <begin position="171"/>
        <end position="292"/>
    </location>
</feature>
<dbReference type="EMBL" id="BAABLX010000027">
    <property type="protein sequence ID" value="GAA4948049.1"/>
    <property type="molecule type" value="Genomic_DNA"/>
</dbReference>
<reference evidence="12" key="1">
    <citation type="journal article" date="2019" name="Int. J. Syst. Evol. Microbiol.">
        <title>The Global Catalogue of Microorganisms (GCM) 10K type strain sequencing project: providing services to taxonomists for standard genome sequencing and annotation.</title>
        <authorList>
            <consortium name="The Broad Institute Genomics Platform"/>
            <consortium name="The Broad Institute Genome Sequencing Center for Infectious Disease"/>
            <person name="Wu L."/>
            <person name="Ma J."/>
        </authorList>
    </citation>
    <scope>NUCLEOTIDE SEQUENCE [LARGE SCALE GENOMIC DNA]</scope>
    <source>
        <strain evidence="12">JCM 19134</strain>
    </source>
</reference>
<dbReference type="PROSITE" id="PS51123">
    <property type="entry name" value="OMPA_2"/>
    <property type="match status" value="1"/>
</dbReference>
<accession>A0AAV3U4Z5</accession>
<comment type="subcellular location">
    <subcellularLocation>
        <location evidence="1">Cell membrane</location>
        <topology evidence="1">Single-pass membrane protein</topology>
    </subcellularLocation>
</comment>
<proteinExistence type="inferred from homology"/>
<dbReference type="InterPro" id="IPR050330">
    <property type="entry name" value="Bact_OuterMem_StrucFunc"/>
</dbReference>
<dbReference type="InterPro" id="IPR036737">
    <property type="entry name" value="OmpA-like_sf"/>
</dbReference>
<evidence type="ECO:0000313" key="12">
    <source>
        <dbReference type="Proteomes" id="UP001409585"/>
    </source>
</evidence>
<keyword evidence="4 9" id="KW-0812">Transmembrane</keyword>
<comment type="similarity">
    <text evidence="2">Belongs to the MotB family.</text>
</comment>
<keyword evidence="8" id="KW-0175">Coiled coil</keyword>
<evidence type="ECO:0000256" key="4">
    <source>
        <dbReference type="ARBA" id="ARBA00022692"/>
    </source>
</evidence>
<protein>
    <submittedName>
        <fullName evidence="11">Flagellar motor protein MotB</fullName>
    </submittedName>
</protein>
<dbReference type="AlphaFoldDB" id="A0AAV3U4Z5"/>
<keyword evidence="11" id="KW-0282">Flagellum</keyword>
<sequence length="331" mass="37114">MSDEEEHKCDCPAGLPAWMGTFADLMSLLMCFFVLLLSFSEMDAQKFKRLAGSMANAFGVQNKVSLDDPPKGTSIIAQEFSPGIPEPTPLNVIYQNTDDFTEMNLEVDCQMEYDIEQGEDSRDAGVKARIKQEIKDLVEQAEAKAQDDATELAKALQDQIIKGEVEVETQSRNIIIRIREKGAFKSGSADLAESYYDVLSEVREVLKDTQGAISVEGHTDNIPIRRQRFRSNFELSSSRAVSVAMELMKGSVLDKDRFQIMGFADTKPLASNDSEEGRTRNRRVEIVVRQSLADELSDADKEMLKQDGGNLLRDLDLDPDYLFELTPDEIF</sequence>
<evidence type="ECO:0000256" key="1">
    <source>
        <dbReference type="ARBA" id="ARBA00004162"/>
    </source>
</evidence>